<proteinExistence type="predicted"/>
<keyword evidence="2" id="KW-0732">Signal</keyword>
<dbReference type="Proteomes" id="UP000000925">
    <property type="component" value="Chromosome"/>
</dbReference>
<evidence type="ECO:0000256" key="1">
    <source>
        <dbReference type="SAM" id="Coils"/>
    </source>
</evidence>
<dbReference type="KEGG" id="caa:Caka_2424"/>
<protein>
    <submittedName>
        <fullName evidence="3">Uncharacterized protein</fullName>
    </submittedName>
</protein>
<dbReference type="AlphaFoldDB" id="D5ENG4"/>
<dbReference type="RefSeq" id="WP_013044162.1">
    <property type="nucleotide sequence ID" value="NC_014008.1"/>
</dbReference>
<sequence>MKLPRLFVLVTLSQGLIFAASTKIENGFTEEQVIEAIGEPVGNVELRGRVLWLYPQGEVTIKDGAVTDFDLMDDATFAAHQKQLEAERIAYQKRQEDFKAKRIAEGQAIKTGKLQNTAFTTLPARDRVDYWRTFQKNYPEVDVSDELSAALASYQDEIKELKDQEKIAELEARVANAEKQAAQARLEAEKARKEAERVRNSNHGLRYYYDGPSRYYYRPPTVIIHSNGGGTVVSPNPFKK</sequence>
<feature type="coiled-coil region" evidence="1">
    <location>
        <begin position="144"/>
        <end position="201"/>
    </location>
</feature>
<keyword evidence="1" id="KW-0175">Coiled coil</keyword>
<feature type="chain" id="PRO_5003071617" evidence="2">
    <location>
        <begin position="20"/>
        <end position="240"/>
    </location>
</feature>
<reference evidence="3 4" key="1">
    <citation type="journal article" date="2010" name="Stand. Genomic Sci.">
        <title>Complete genome sequence of Coraliomargarita akajimensis type strain (04OKA010-24).</title>
        <authorList>
            <person name="Mavromatis K."/>
            <person name="Abt B."/>
            <person name="Brambilla E."/>
            <person name="Lapidus A."/>
            <person name="Copeland A."/>
            <person name="Deshpande S."/>
            <person name="Nolan M."/>
            <person name="Lucas S."/>
            <person name="Tice H."/>
            <person name="Cheng J.F."/>
            <person name="Han C."/>
            <person name="Detter J.C."/>
            <person name="Woyke T."/>
            <person name="Goodwin L."/>
            <person name="Pitluck S."/>
            <person name="Held B."/>
            <person name="Brettin T."/>
            <person name="Tapia R."/>
            <person name="Ivanova N."/>
            <person name="Mikhailova N."/>
            <person name="Pati A."/>
            <person name="Liolios K."/>
            <person name="Chen A."/>
            <person name="Palaniappan K."/>
            <person name="Land M."/>
            <person name="Hauser L."/>
            <person name="Chang Y.J."/>
            <person name="Jeffries C.D."/>
            <person name="Rohde M."/>
            <person name="Goker M."/>
            <person name="Bristow J."/>
            <person name="Eisen J.A."/>
            <person name="Markowitz V."/>
            <person name="Hugenholtz P."/>
            <person name="Klenk H.P."/>
            <person name="Kyrpides N.C."/>
        </authorList>
    </citation>
    <scope>NUCLEOTIDE SEQUENCE [LARGE SCALE GENOMIC DNA]</scope>
    <source>
        <strain evidence="4">DSM 45221 / IAM 15411 / JCM 23193 / KCTC 12865</strain>
    </source>
</reference>
<evidence type="ECO:0000256" key="2">
    <source>
        <dbReference type="SAM" id="SignalP"/>
    </source>
</evidence>
<accession>D5ENG4</accession>
<feature type="signal peptide" evidence="2">
    <location>
        <begin position="1"/>
        <end position="19"/>
    </location>
</feature>
<evidence type="ECO:0000313" key="3">
    <source>
        <dbReference type="EMBL" id="ADE55440.1"/>
    </source>
</evidence>
<dbReference type="STRING" id="583355.Caka_2424"/>
<dbReference type="HOGENOM" id="CLU_1154892_0_0_0"/>
<name>D5ENG4_CORAD</name>
<organism evidence="3 4">
    <name type="scientific">Coraliomargarita akajimensis (strain DSM 45221 / IAM 15411 / JCM 23193 / KCTC 12865 / 04OKA010-24)</name>
    <dbReference type="NCBI Taxonomy" id="583355"/>
    <lineage>
        <taxon>Bacteria</taxon>
        <taxon>Pseudomonadati</taxon>
        <taxon>Verrucomicrobiota</taxon>
        <taxon>Opitutia</taxon>
        <taxon>Puniceicoccales</taxon>
        <taxon>Coraliomargaritaceae</taxon>
        <taxon>Coraliomargarita</taxon>
    </lineage>
</organism>
<dbReference type="OrthoDB" id="9896865at2"/>
<keyword evidence="4" id="KW-1185">Reference proteome</keyword>
<evidence type="ECO:0000313" key="4">
    <source>
        <dbReference type="Proteomes" id="UP000000925"/>
    </source>
</evidence>
<gene>
    <name evidence="3" type="ordered locus">Caka_2424</name>
</gene>
<dbReference type="EMBL" id="CP001998">
    <property type="protein sequence ID" value="ADE55440.1"/>
    <property type="molecule type" value="Genomic_DNA"/>
</dbReference>